<evidence type="ECO:0000313" key="9">
    <source>
        <dbReference type="Proteomes" id="UP000053664"/>
    </source>
</evidence>
<reference evidence="8 9" key="1">
    <citation type="journal article" date="2013" name="Plant Cell">
        <title>The transition from a phytopathogenic smut ancestor to an anamorphic biocontrol agent deciphered by comparative whole-genome analysis.</title>
        <authorList>
            <person name="Lefebvre F."/>
            <person name="Joly D.L."/>
            <person name="Labbe C."/>
            <person name="Teichmann B."/>
            <person name="Linning R."/>
            <person name="Belzile F."/>
            <person name="Bakkeren G."/>
            <person name="Belanger R.R."/>
        </authorList>
    </citation>
    <scope>NUCLEOTIDE SEQUENCE [LARGE SCALE GENOMIC DNA]</scope>
    <source>
        <strain evidence="8 9">PF-1</strain>
    </source>
</reference>
<dbReference type="AlphaFoldDB" id="A0A061HAR9"/>
<dbReference type="SUPFAM" id="SSF57850">
    <property type="entry name" value="RING/U-box"/>
    <property type="match status" value="1"/>
</dbReference>
<gene>
    <name evidence="8" type="ORF">PFL1_02743</name>
</gene>
<keyword evidence="6" id="KW-0732">Signal</keyword>
<dbReference type="OrthoDB" id="3363176at2759"/>
<feature type="domain" description="RING-type" evidence="7">
    <location>
        <begin position="594"/>
        <end position="650"/>
    </location>
</feature>
<dbReference type="HOGENOM" id="CLU_434202_0_0_1"/>
<evidence type="ECO:0000256" key="4">
    <source>
        <dbReference type="PROSITE-ProRule" id="PRU00175"/>
    </source>
</evidence>
<dbReference type="RefSeq" id="XP_007878449.1">
    <property type="nucleotide sequence ID" value="XM_007880258.1"/>
</dbReference>
<feature type="compositionally biased region" description="Polar residues" evidence="5">
    <location>
        <begin position="391"/>
        <end position="401"/>
    </location>
</feature>
<organism evidence="8 9">
    <name type="scientific">Pseudozyma flocculosa PF-1</name>
    <dbReference type="NCBI Taxonomy" id="1277687"/>
    <lineage>
        <taxon>Eukaryota</taxon>
        <taxon>Fungi</taxon>
        <taxon>Dikarya</taxon>
        <taxon>Basidiomycota</taxon>
        <taxon>Ustilaginomycotina</taxon>
        <taxon>Ustilaginomycetes</taxon>
        <taxon>Ustilaginales</taxon>
        <taxon>Ustilaginaceae</taxon>
        <taxon>Pseudozyma</taxon>
    </lineage>
</organism>
<evidence type="ECO:0000256" key="2">
    <source>
        <dbReference type="ARBA" id="ARBA00022771"/>
    </source>
</evidence>
<keyword evidence="1" id="KW-0479">Metal-binding</keyword>
<dbReference type="PANTHER" id="PTHR48125">
    <property type="entry name" value="LP07818P1"/>
    <property type="match status" value="1"/>
</dbReference>
<feature type="region of interest" description="Disordered" evidence="5">
    <location>
        <begin position="45"/>
        <end position="68"/>
    </location>
</feature>
<keyword evidence="3" id="KW-0862">Zinc</keyword>
<dbReference type="Proteomes" id="UP000053664">
    <property type="component" value="Unassembled WGS sequence"/>
</dbReference>
<feature type="region of interest" description="Disordered" evidence="5">
    <location>
        <begin position="357"/>
        <end position="401"/>
    </location>
</feature>
<dbReference type="KEGG" id="pfp:PFL1_02743"/>
<dbReference type="SMART" id="SM00184">
    <property type="entry name" value="RING"/>
    <property type="match status" value="1"/>
</dbReference>
<accession>A0A061HAR9</accession>
<evidence type="ECO:0000313" key="8">
    <source>
        <dbReference type="EMBL" id="EPQ29524.1"/>
    </source>
</evidence>
<name>A0A061HAR9_9BASI</name>
<evidence type="ECO:0000256" key="6">
    <source>
        <dbReference type="SAM" id="SignalP"/>
    </source>
</evidence>
<dbReference type="GeneID" id="19316858"/>
<sequence length="687" mass="72477">MPLTIAGINPSSSTIDHFRRQIYRPRLCLLLLLLLLSPHNAPLDTDSTAVSSDGPPSGAATGGQSSSSTEWTVSIIDGLVVAAPIRPASNPLSLHAPPSTPPQLAPFAALSSPPSNGSPAPSTATAPSQPTPASASSAEHRSAASSHDAQPAPGSLFKLPKPSWGLLIDSHVLPAVFTLHALWGIRFVGMAIEDGVVKSSLIGSRSRFHAFTLPLIQLSVLAVLALSIGTPPFIDAVAFRCSAKRASLGLETVPLGSARRQQTLLPIKLLVALELAAVLLSLVSTLFKIDDAALDFLPKVVRLPSPSHSPSIIELLPLPPGLAAALSGAPASSRSVAAGINRRPGRRPLIARAIQTGSEQAVASEGMRRRPETAASVGEMAAAPNADAPPTQATDDSSPRQQIYRQVGTDGREVLRSTSVTQPIAPLSLFADDPAPDVSSAGEGDADPRTRPATSPSATSTPRRRVKAPRLQHQRVLVTTRWLSDTVVSLFDKVVGSLLYAIVTLRLPTLSPTSLPPVLSLLSLRSELSSLTSIWSKARASVECLEFVRRRWGVELTDRPDTDPYGDEAASSAGGGGGKWGKRYKWMSTDEVTCSICFELTRPEFARPRSGAGDEAGRKWPFCRLDCGHELHDTCLVAWLTNQAFCPTCHCVLSFSPPPPPSPTSARRAQASPTSPPRAARGSEGRA</sequence>
<feature type="region of interest" description="Disordered" evidence="5">
    <location>
        <begin position="425"/>
        <end position="470"/>
    </location>
</feature>
<feature type="compositionally biased region" description="Low complexity" evidence="5">
    <location>
        <begin position="108"/>
        <end position="149"/>
    </location>
</feature>
<feature type="compositionally biased region" description="Low complexity" evidence="5">
    <location>
        <begin position="664"/>
        <end position="673"/>
    </location>
</feature>
<dbReference type="Gene3D" id="3.30.40.10">
    <property type="entry name" value="Zinc/RING finger domain, C3HC4 (zinc finger)"/>
    <property type="match status" value="1"/>
</dbReference>
<feature type="compositionally biased region" description="Low complexity" evidence="5">
    <location>
        <begin position="451"/>
        <end position="461"/>
    </location>
</feature>
<dbReference type="Pfam" id="PF00097">
    <property type="entry name" value="zf-C3HC4"/>
    <property type="match status" value="1"/>
</dbReference>
<dbReference type="InterPro" id="IPR001841">
    <property type="entry name" value="Znf_RING"/>
</dbReference>
<feature type="region of interest" description="Disordered" evidence="5">
    <location>
        <begin position="658"/>
        <end position="687"/>
    </location>
</feature>
<proteinExistence type="predicted"/>
<feature type="compositionally biased region" description="Low complexity" evidence="5">
    <location>
        <begin position="54"/>
        <end position="68"/>
    </location>
</feature>
<evidence type="ECO:0000256" key="5">
    <source>
        <dbReference type="SAM" id="MobiDB-lite"/>
    </source>
</evidence>
<evidence type="ECO:0000256" key="1">
    <source>
        <dbReference type="ARBA" id="ARBA00022723"/>
    </source>
</evidence>
<dbReference type="InterPro" id="IPR018957">
    <property type="entry name" value="Znf_C3HC4_RING-type"/>
</dbReference>
<feature type="chain" id="PRO_5001599599" description="RING-type domain-containing protein" evidence="6">
    <location>
        <begin position="43"/>
        <end position="687"/>
    </location>
</feature>
<dbReference type="eggNOG" id="KOG0800">
    <property type="taxonomic scope" value="Eukaryota"/>
</dbReference>
<keyword evidence="2 4" id="KW-0863">Zinc-finger</keyword>
<dbReference type="InterPro" id="IPR013083">
    <property type="entry name" value="Znf_RING/FYVE/PHD"/>
</dbReference>
<evidence type="ECO:0000259" key="7">
    <source>
        <dbReference type="PROSITE" id="PS50089"/>
    </source>
</evidence>
<feature type="region of interest" description="Disordered" evidence="5">
    <location>
        <begin position="92"/>
        <end position="153"/>
    </location>
</feature>
<dbReference type="PROSITE" id="PS50089">
    <property type="entry name" value="ZF_RING_2"/>
    <property type="match status" value="1"/>
</dbReference>
<feature type="signal peptide" evidence="6">
    <location>
        <begin position="1"/>
        <end position="42"/>
    </location>
</feature>
<dbReference type="GO" id="GO:0008270">
    <property type="term" value="F:zinc ion binding"/>
    <property type="evidence" value="ECO:0007669"/>
    <property type="project" value="UniProtKB-KW"/>
</dbReference>
<evidence type="ECO:0000256" key="3">
    <source>
        <dbReference type="ARBA" id="ARBA00022833"/>
    </source>
</evidence>
<dbReference type="EMBL" id="KE361630">
    <property type="protein sequence ID" value="EPQ29524.1"/>
    <property type="molecule type" value="Genomic_DNA"/>
</dbReference>
<protein>
    <recommendedName>
        <fullName evidence="7">RING-type domain-containing protein</fullName>
    </recommendedName>
</protein>
<dbReference type="PANTHER" id="PTHR48125:SF10">
    <property type="entry name" value="OS12G0136300 PROTEIN"/>
    <property type="match status" value="1"/>
</dbReference>